<evidence type="ECO:0000256" key="2">
    <source>
        <dbReference type="ARBA" id="ARBA00022771"/>
    </source>
</evidence>
<feature type="compositionally biased region" description="Low complexity" evidence="5">
    <location>
        <begin position="825"/>
        <end position="838"/>
    </location>
</feature>
<name>V8NAI9_OPHHA</name>
<evidence type="ECO:0000313" key="8">
    <source>
        <dbReference type="Proteomes" id="UP000018936"/>
    </source>
</evidence>
<dbReference type="OrthoDB" id="1607513at2759"/>
<sequence>MSHAYDYCSIPMDSTMMPRRGRGRRLQVAAFNRRALPVSLQRSPFPHAMEGGVSDEPLDMVVAPAGTLEPGVKEEKPYPSSVHDLFSYLKEKEEEEEEEVDAADLGNFSPSPSVSMMVKQHCPSEVQEMLSYLKKEEEEEEEEVAEIVSLSPPRILPPPAPPPVLPAYASTATLGRSILPGGKKMFHYFTPLTHLSTSASSKRGCDREVLTDGVPPYVQKKTTSAVWDYFTLDPREPCVAVCSTCQKRVRRGKDGGTRPGTTALHKHLKVHHGLHLPGVAVVPPSPLMPLKERSHSTPMVVTEPSPPAFPFAQPERNQPYYPPTHPTAIQLASNTAWMLAVDMQPFSWVESEGFRRLMATAQPRWMIPSRAFFTTKAVPELSKVVSRAVRQTVACSVGRTVHITIDTWGDRQTATYMSVTGHWITDLAGTLARQHATLSVCTFEGCCAPEDICHKLQEVLQDWLCDLKTGGVVADSGTNAARAVRELHLNHAPCLARCLKLVTKAFLAGDAQVGRLLKTSRRICSCYRRSATVRRRLLEVQANLGLPQPLGPSAQARSNSTLLMLECLYRQRRAIGAMLDEDEDDSHLLLAPADWKMMKCLVEILKPFEDATALVIRPDATLCQALPLLWFLEEQLRALRTRYYQENNNTAARLTTQALDCLEADNQLREIKDSMMYRIAAFLDPRFRDITTMKLGGTDLSDAALLKERIVGLATRSYVPPGGADMEFSPVSRSSQDQNASSGSSAAWEFTMKRWRAITKSDPASSLASEGGAATALREMEEYLHDNVDHIGENADPMLYWQGKMATWPSLFKVAVFHFGCPPTSSSSSEEPCGAPSSLGPRDHAKNLSPANITMFTFIRRNRHLIPQDWRLSLGDLSSQSPLGPREDLSVEEEDDLLRLDEEQEDNGIPFFVRYSQNNCVLSSGCCRITMIAITESHNAVIVISNISQEKSLEKPAGSRKLIV</sequence>
<dbReference type="GO" id="GO:0003677">
    <property type="term" value="F:DNA binding"/>
    <property type="evidence" value="ECO:0007669"/>
    <property type="project" value="InterPro"/>
</dbReference>
<dbReference type="PANTHER" id="PTHR47241">
    <property type="entry name" value="FINGER PROTEIN, PUTATIVE-RELATED"/>
    <property type="match status" value="1"/>
</dbReference>
<dbReference type="GO" id="GO:0005634">
    <property type="term" value="C:nucleus"/>
    <property type="evidence" value="ECO:0007669"/>
    <property type="project" value="TreeGrafter"/>
</dbReference>
<feature type="compositionally biased region" description="Low complexity" evidence="5">
    <location>
        <begin position="732"/>
        <end position="745"/>
    </location>
</feature>
<dbReference type="SUPFAM" id="SSF53098">
    <property type="entry name" value="Ribonuclease H-like"/>
    <property type="match status" value="1"/>
</dbReference>
<reference evidence="7 8" key="1">
    <citation type="journal article" date="2013" name="Proc. Natl. Acad. Sci. U.S.A.">
        <title>The king cobra genome reveals dynamic gene evolution and adaptation in the snake venom system.</title>
        <authorList>
            <person name="Vonk F.J."/>
            <person name="Casewell N.R."/>
            <person name="Henkel C.V."/>
            <person name="Heimberg A.M."/>
            <person name="Jansen H.J."/>
            <person name="McCleary R.J."/>
            <person name="Kerkkamp H.M."/>
            <person name="Vos R.A."/>
            <person name="Guerreiro I."/>
            <person name="Calvete J.J."/>
            <person name="Wuster W."/>
            <person name="Woods A.E."/>
            <person name="Logan J.M."/>
            <person name="Harrison R.A."/>
            <person name="Castoe T.A."/>
            <person name="de Koning A.P."/>
            <person name="Pollock D.D."/>
            <person name="Yandell M."/>
            <person name="Calderon D."/>
            <person name="Renjifo C."/>
            <person name="Currier R.B."/>
            <person name="Salgado D."/>
            <person name="Pla D."/>
            <person name="Sanz L."/>
            <person name="Hyder A.S."/>
            <person name="Ribeiro J.M."/>
            <person name="Arntzen J.W."/>
            <person name="van den Thillart G.E."/>
            <person name="Boetzer M."/>
            <person name="Pirovano W."/>
            <person name="Dirks R.P."/>
            <person name="Spaink H.P."/>
            <person name="Duboule D."/>
            <person name="McGlinn E."/>
            <person name="Kini R.M."/>
            <person name="Richardson M.K."/>
        </authorList>
    </citation>
    <scope>NUCLEOTIDE SEQUENCE</scope>
    <source>
        <tissue evidence="7">Blood</tissue>
    </source>
</reference>
<feature type="non-terminal residue" evidence="7">
    <location>
        <position position="1"/>
    </location>
</feature>
<protein>
    <submittedName>
        <fullName evidence="7">Zinc finger BED domain-containing protein 6</fullName>
    </submittedName>
</protein>
<dbReference type="Pfam" id="PF02892">
    <property type="entry name" value="zf-BED"/>
    <property type="match status" value="1"/>
</dbReference>
<dbReference type="PROSITE" id="PS50808">
    <property type="entry name" value="ZF_BED"/>
    <property type="match status" value="1"/>
</dbReference>
<gene>
    <name evidence="7" type="primary">Zbed6</name>
    <name evidence="7" type="ORF">L345_15609</name>
</gene>
<evidence type="ECO:0000256" key="5">
    <source>
        <dbReference type="SAM" id="MobiDB-lite"/>
    </source>
</evidence>
<evidence type="ECO:0000256" key="1">
    <source>
        <dbReference type="ARBA" id="ARBA00022723"/>
    </source>
</evidence>
<accession>V8NAI9</accession>
<evidence type="ECO:0000313" key="7">
    <source>
        <dbReference type="EMBL" id="ETE58668.1"/>
    </source>
</evidence>
<proteinExistence type="predicted"/>
<dbReference type="Proteomes" id="UP000018936">
    <property type="component" value="Unassembled WGS sequence"/>
</dbReference>
<keyword evidence="2 4" id="KW-0863">Zinc-finger</keyword>
<dbReference type="InterPro" id="IPR036236">
    <property type="entry name" value="Znf_C2H2_sf"/>
</dbReference>
<dbReference type="InterPro" id="IPR003656">
    <property type="entry name" value="Znf_BED"/>
</dbReference>
<dbReference type="SUPFAM" id="SSF57667">
    <property type="entry name" value="beta-beta-alpha zinc fingers"/>
    <property type="match status" value="1"/>
</dbReference>
<keyword evidence="3" id="KW-0862">Zinc</keyword>
<evidence type="ECO:0000256" key="3">
    <source>
        <dbReference type="ARBA" id="ARBA00022833"/>
    </source>
</evidence>
<feature type="domain" description="BED-type" evidence="6">
    <location>
        <begin position="221"/>
        <end position="279"/>
    </location>
</feature>
<feature type="compositionally biased region" description="Acidic residues" evidence="5">
    <location>
        <begin position="93"/>
        <end position="102"/>
    </location>
</feature>
<dbReference type="GO" id="GO:0008270">
    <property type="term" value="F:zinc ion binding"/>
    <property type="evidence" value="ECO:0007669"/>
    <property type="project" value="UniProtKB-KW"/>
</dbReference>
<feature type="region of interest" description="Disordered" evidence="5">
    <location>
        <begin position="825"/>
        <end position="846"/>
    </location>
</feature>
<keyword evidence="8" id="KW-1185">Reference proteome</keyword>
<feature type="region of interest" description="Disordered" evidence="5">
    <location>
        <begin position="725"/>
        <end position="745"/>
    </location>
</feature>
<evidence type="ECO:0000256" key="4">
    <source>
        <dbReference type="PROSITE-ProRule" id="PRU00027"/>
    </source>
</evidence>
<dbReference type="InterPro" id="IPR052865">
    <property type="entry name" value="Zinc_finger_BED"/>
</dbReference>
<dbReference type="AlphaFoldDB" id="V8NAI9"/>
<keyword evidence="1" id="KW-0479">Metal-binding</keyword>
<dbReference type="InterPro" id="IPR012337">
    <property type="entry name" value="RNaseH-like_sf"/>
</dbReference>
<comment type="caution">
    <text evidence="7">The sequence shown here is derived from an EMBL/GenBank/DDBJ whole genome shotgun (WGS) entry which is preliminary data.</text>
</comment>
<dbReference type="EMBL" id="AZIM01006438">
    <property type="protein sequence ID" value="ETE58668.1"/>
    <property type="molecule type" value="Genomic_DNA"/>
</dbReference>
<organism evidence="7 8">
    <name type="scientific">Ophiophagus hannah</name>
    <name type="common">King cobra</name>
    <name type="synonym">Naja hannah</name>
    <dbReference type="NCBI Taxonomy" id="8665"/>
    <lineage>
        <taxon>Eukaryota</taxon>
        <taxon>Metazoa</taxon>
        <taxon>Chordata</taxon>
        <taxon>Craniata</taxon>
        <taxon>Vertebrata</taxon>
        <taxon>Euteleostomi</taxon>
        <taxon>Lepidosauria</taxon>
        <taxon>Squamata</taxon>
        <taxon>Bifurcata</taxon>
        <taxon>Unidentata</taxon>
        <taxon>Episquamata</taxon>
        <taxon>Toxicofera</taxon>
        <taxon>Serpentes</taxon>
        <taxon>Colubroidea</taxon>
        <taxon>Elapidae</taxon>
        <taxon>Elapinae</taxon>
        <taxon>Ophiophagus</taxon>
    </lineage>
</organism>
<dbReference type="PANTHER" id="PTHR47241:SF1">
    <property type="entry name" value="BED-TYPE DOMAIN-CONTAINING PROTEIN"/>
    <property type="match status" value="1"/>
</dbReference>
<feature type="region of interest" description="Disordered" evidence="5">
    <location>
        <begin position="92"/>
        <end position="115"/>
    </location>
</feature>
<evidence type="ECO:0000259" key="6">
    <source>
        <dbReference type="PROSITE" id="PS50808"/>
    </source>
</evidence>
<dbReference type="SUPFAM" id="SSF140996">
    <property type="entry name" value="Hermes dimerisation domain"/>
    <property type="match status" value="1"/>
</dbReference>
<dbReference type="SMART" id="SM00614">
    <property type="entry name" value="ZnF_BED"/>
    <property type="match status" value="1"/>
</dbReference>